<dbReference type="Proteomes" id="UP000024635">
    <property type="component" value="Unassembled WGS sequence"/>
</dbReference>
<reference evidence="2" key="1">
    <citation type="journal article" date="2015" name="Nat. Genet.">
        <title>The genome and transcriptome of the zoonotic hookworm Ancylostoma ceylanicum identify infection-specific gene families.</title>
        <authorList>
            <person name="Schwarz E.M."/>
            <person name="Hu Y."/>
            <person name="Antoshechkin I."/>
            <person name="Miller M.M."/>
            <person name="Sternberg P.W."/>
            <person name="Aroian R.V."/>
        </authorList>
    </citation>
    <scope>NUCLEOTIDE SEQUENCE</scope>
    <source>
        <strain evidence="2">HY135</strain>
    </source>
</reference>
<sequence>MSSHVDVGGFETTTPASRFLVNNFTETTLTVNTTSSEDCMNEWKASAVLLKEILSIAISHSHSEFDFKSSRDITSAFVKQRAIQKNVICAALIPQLRGKLKQPVLAYPSLDDARQDMDVAYMDSWQDIVRLLLSI</sequence>
<evidence type="ECO:0000313" key="1">
    <source>
        <dbReference type="EMBL" id="EYB96161.1"/>
    </source>
</evidence>
<organism evidence="1 2">
    <name type="scientific">Ancylostoma ceylanicum</name>
    <dbReference type="NCBI Taxonomy" id="53326"/>
    <lineage>
        <taxon>Eukaryota</taxon>
        <taxon>Metazoa</taxon>
        <taxon>Ecdysozoa</taxon>
        <taxon>Nematoda</taxon>
        <taxon>Chromadorea</taxon>
        <taxon>Rhabditida</taxon>
        <taxon>Rhabditina</taxon>
        <taxon>Rhabditomorpha</taxon>
        <taxon>Strongyloidea</taxon>
        <taxon>Ancylostomatidae</taxon>
        <taxon>Ancylostomatinae</taxon>
        <taxon>Ancylostoma</taxon>
    </lineage>
</organism>
<proteinExistence type="predicted"/>
<name>A0A016T0K1_9BILA</name>
<dbReference type="OrthoDB" id="5855638at2759"/>
<protein>
    <submittedName>
        <fullName evidence="1">Uncharacterized protein</fullName>
    </submittedName>
</protein>
<comment type="caution">
    <text evidence="1">The sequence shown here is derived from an EMBL/GenBank/DDBJ whole genome shotgun (WGS) entry which is preliminary data.</text>
</comment>
<evidence type="ECO:0000313" key="2">
    <source>
        <dbReference type="Proteomes" id="UP000024635"/>
    </source>
</evidence>
<gene>
    <name evidence="1" type="primary">Acey_s0153.g2942</name>
    <name evidence="1" type="ORF">Y032_0153g2942</name>
</gene>
<accession>A0A016T0K1</accession>
<keyword evidence="2" id="KW-1185">Reference proteome</keyword>
<dbReference type="EMBL" id="JARK01001489">
    <property type="protein sequence ID" value="EYB96161.1"/>
    <property type="molecule type" value="Genomic_DNA"/>
</dbReference>
<dbReference type="AlphaFoldDB" id="A0A016T0K1"/>